<evidence type="ECO:0000256" key="3">
    <source>
        <dbReference type="ARBA" id="ARBA00022840"/>
    </source>
</evidence>
<dbReference type="PROSITE" id="PS00211">
    <property type="entry name" value="ABC_TRANSPORTER_1"/>
    <property type="match status" value="1"/>
</dbReference>
<comment type="caution">
    <text evidence="6">The sequence shown here is derived from an EMBL/GenBank/DDBJ whole genome shotgun (WGS) entry which is preliminary data.</text>
</comment>
<dbReference type="SUPFAM" id="SSF50331">
    <property type="entry name" value="MOP-like"/>
    <property type="match status" value="1"/>
</dbReference>
<dbReference type="AlphaFoldDB" id="A0A087A1T0"/>
<dbReference type="InterPro" id="IPR008995">
    <property type="entry name" value="Mo/tungstate-bd_C_term_dom"/>
</dbReference>
<dbReference type="Gene3D" id="2.40.50.100">
    <property type="match status" value="1"/>
</dbReference>
<dbReference type="GO" id="GO:0016887">
    <property type="term" value="F:ATP hydrolysis activity"/>
    <property type="evidence" value="ECO:0007669"/>
    <property type="project" value="InterPro"/>
</dbReference>
<dbReference type="FunFam" id="3.40.50.300:FF:000425">
    <property type="entry name" value="Probable ABC transporter, ATP-binding subunit"/>
    <property type="match status" value="1"/>
</dbReference>
<dbReference type="PANTHER" id="PTHR42781">
    <property type="entry name" value="SPERMIDINE/PUTRESCINE IMPORT ATP-BINDING PROTEIN POTA"/>
    <property type="match status" value="1"/>
</dbReference>
<dbReference type="OrthoDB" id="9802264at2"/>
<keyword evidence="6" id="KW-0378">Hydrolase</keyword>
<dbReference type="EC" id="7.6.2.9" evidence="4"/>
<dbReference type="SMART" id="SM00382">
    <property type="entry name" value="AAA"/>
    <property type="match status" value="1"/>
</dbReference>
<dbReference type="GO" id="GO:0005524">
    <property type="term" value="F:ATP binding"/>
    <property type="evidence" value="ECO:0007669"/>
    <property type="project" value="UniProtKB-KW"/>
</dbReference>
<dbReference type="STRING" id="1437608.GCA_000771645_02277"/>
<dbReference type="InterPro" id="IPR017871">
    <property type="entry name" value="ABC_transporter-like_CS"/>
</dbReference>
<evidence type="ECO:0000256" key="1">
    <source>
        <dbReference type="ARBA" id="ARBA00022448"/>
    </source>
</evidence>
<dbReference type="Gene3D" id="3.40.50.300">
    <property type="entry name" value="P-loop containing nucleotide triphosphate hydrolases"/>
    <property type="match status" value="1"/>
</dbReference>
<keyword evidence="7" id="KW-1185">Reference proteome</keyword>
<organism evidence="6 7">
    <name type="scientific">Bifidobacterium biavatii DSM 23969</name>
    <dbReference type="NCBI Taxonomy" id="1437608"/>
    <lineage>
        <taxon>Bacteria</taxon>
        <taxon>Bacillati</taxon>
        <taxon>Actinomycetota</taxon>
        <taxon>Actinomycetes</taxon>
        <taxon>Bifidobacteriales</taxon>
        <taxon>Bifidobacteriaceae</taxon>
        <taxon>Bifidobacterium</taxon>
    </lineage>
</organism>
<dbReference type="GO" id="GO:0043190">
    <property type="term" value="C:ATP-binding cassette (ABC) transporter complex"/>
    <property type="evidence" value="ECO:0007669"/>
    <property type="project" value="InterPro"/>
</dbReference>
<dbReference type="EMBL" id="JGYN01000004">
    <property type="protein sequence ID" value="KFI52730.1"/>
    <property type="molecule type" value="Genomic_DNA"/>
</dbReference>
<dbReference type="PANTHER" id="PTHR42781:SF4">
    <property type="entry name" value="SPERMIDINE_PUTRESCINE IMPORT ATP-BINDING PROTEIN POTA"/>
    <property type="match status" value="1"/>
</dbReference>
<dbReference type="InterPro" id="IPR013611">
    <property type="entry name" value="Transp-assoc_OB_typ2"/>
</dbReference>
<sequence length="382" mass="41763">MSVKTKGFTTPGHERIGQGPVAGILLDDVCRTFGDKQAVSHVTLEINKGEFFSLLGPSGCGKTTTLRMLSGLEFPTSGSITLDNEEITDVPANKRSVHTVFQNYALFPHMTVFENIAYGLKNRGLSKQEITNSVEEMLDLVELRGQEKVSPGSLSGGMQQRVALARALVLKPKALLLDEPLGALDLRLRQHMQMVLRQIHQEVGITFVYVTHDQGEAFAMSDRIGVMRGGHLLQVSTPEELYRNPVNKFVAQFLGSSSRLKGTVTKRITDTSYEVDFPEAGLHCQCAGVAGLDAGASIVGVIRPECVETHSAGKHDSEPDTLGIDLAVDNVTFMGAHYRTILSGKNDVSMLAHIPSNGMRVRKGDTLHAQWRIRDMWVTPAE</sequence>
<dbReference type="InterPro" id="IPR027417">
    <property type="entry name" value="P-loop_NTPase"/>
</dbReference>
<feature type="domain" description="ABC transporter" evidence="5">
    <location>
        <begin position="24"/>
        <end position="254"/>
    </location>
</feature>
<evidence type="ECO:0000313" key="7">
    <source>
        <dbReference type="Proteomes" id="UP000029108"/>
    </source>
</evidence>
<dbReference type="SUPFAM" id="SSF52540">
    <property type="entry name" value="P-loop containing nucleoside triphosphate hydrolases"/>
    <property type="match status" value="1"/>
</dbReference>
<evidence type="ECO:0000256" key="4">
    <source>
        <dbReference type="ARBA" id="ARBA00066388"/>
    </source>
</evidence>
<reference evidence="6 7" key="1">
    <citation type="submission" date="2014-03" db="EMBL/GenBank/DDBJ databases">
        <title>Genomics of Bifidobacteria.</title>
        <authorList>
            <person name="Ventura M."/>
            <person name="Milani C."/>
            <person name="Lugli G.A."/>
        </authorList>
    </citation>
    <scope>NUCLEOTIDE SEQUENCE [LARGE SCALE GENOMIC DNA]</scope>
    <source>
        <strain evidence="6 7">DSM 23969</strain>
    </source>
</reference>
<dbReference type="eggNOG" id="COG3842">
    <property type="taxonomic scope" value="Bacteria"/>
</dbReference>
<gene>
    <name evidence="6" type="ORF">BBIA_0414</name>
</gene>
<evidence type="ECO:0000259" key="5">
    <source>
        <dbReference type="PROSITE" id="PS50893"/>
    </source>
</evidence>
<dbReference type="Proteomes" id="UP000029108">
    <property type="component" value="Unassembled WGS sequence"/>
</dbReference>
<dbReference type="Pfam" id="PF00005">
    <property type="entry name" value="ABC_tran"/>
    <property type="match status" value="1"/>
</dbReference>
<dbReference type="PROSITE" id="PS50893">
    <property type="entry name" value="ABC_TRANSPORTER_2"/>
    <property type="match status" value="1"/>
</dbReference>
<name>A0A087A1T0_9BIFI</name>
<dbReference type="RefSeq" id="WP_051923656.1">
    <property type="nucleotide sequence ID" value="NZ_JDUU01000006.1"/>
</dbReference>
<dbReference type="Pfam" id="PF08402">
    <property type="entry name" value="TOBE_2"/>
    <property type="match status" value="1"/>
</dbReference>
<proteinExistence type="predicted"/>
<dbReference type="InterPro" id="IPR003439">
    <property type="entry name" value="ABC_transporter-like_ATP-bd"/>
</dbReference>
<dbReference type="InterPro" id="IPR003593">
    <property type="entry name" value="AAA+_ATPase"/>
</dbReference>
<dbReference type="InterPro" id="IPR050093">
    <property type="entry name" value="ABC_SmlMolc_Importer"/>
</dbReference>
<keyword evidence="3" id="KW-0067">ATP-binding</keyword>
<dbReference type="GO" id="GO:0015418">
    <property type="term" value="F:ABC-type quaternary ammonium compound transporting activity"/>
    <property type="evidence" value="ECO:0007669"/>
    <property type="project" value="UniProtKB-EC"/>
</dbReference>
<evidence type="ECO:0000256" key="2">
    <source>
        <dbReference type="ARBA" id="ARBA00022741"/>
    </source>
</evidence>
<keyword evidence="2" id="KW-0547">Nucleotide-binding</keyword>
<evidence type="ECO:0000313" key="6">
    <source>
        <dbReference type="EMBL" id="KFI52730.1"/>
    </source>
</evidence>
<accession>A0A087A1T0</accession>
<keyword evidence="1" id="KW-0813">Transport</keyword>
<protein>
    <recommendedName>
        <fullName evidence="4">ABC-type quaternary amine transporter</fullName>
        <ecNumber evidence="4">7.6.2.9</ecNumber>
    </recommendedName>
</protein>